<evidence type="ECO:0000259" key="4">
    <source>
        <dbReference type="PROSITE" id="PS50048"/>
    </source>
</evidence>
<dbReference type="GO" id="GO:0008270">
    <property type="term" value="F:zinc ion binding"/>
    <property type="evidence" value="ECO:0007669"/>
    <property type="project" value="InterPro"/>
</dbReference>
<comment type="subcellular location">
    <subcellularLocation>
        <location evidence="1">Nucleus</location>
    </subcellularLocation>
</comment>
<dbReference type="Pfam" id="PF00172">
    <property type="entry name" value="Zn_clus"/>
    <property type="match status" value="1"/>
</dbReference>
<dbReference type="EMBL" id="ML993583">
    <property type="protein sequence ID" value="KAF2171345.1"/>
    <property type="molecule type" value="Genomic_DNA"/>
</dbReference>
<dbReference type="CDD" id="cd00067">
    <property type="entry name" value="GAL4"/>
    <property type="match status" value="1"/>
</dbReference>
<keyword evidence="6" id="KW-1185">Reference proteome</keyword>
<evidence type="ECO:0000313" key="5">
    <source>
        <dbReference type="EMBL" id="KAF2171345.1"/>
    </source>
</evidence>
<dbReference type="OrthoDB" id="4835445at2759"/>
<dbReference type="GO" id="GO:0000981">
    <property type="term" value="F:DNA-binding transcription factor activity, RNA polymerase II-specific"/>
    <property type="evidence" value="ECO:0007669"/>
    <property type="project" value="InterPro"/>
</dbReference>
<dbReference type="PANTHER" id="PTHR37534">
    <property type="entry name" value="TRANSCRIPTIONAL ACTIVATOR PROTEIN UGA3"/>
    <property type="match status" value="1"/>
</dbReference>
<protein>
    <recommendedName>
        <fullName evidence="4">Zn(2)-C6 fungal-type domain-containing protein</fullName>
    </recommendedName>
</protein>
<dbReference type="GO" id="GO:0005634">
    <property type="term" value="C:nucleus"/>
    <property type="evidence" value="ECO:0007669"/>
    <property type="project" value="UniProtKB-SubCell"/>
</dbReference>
<dbReference type="PANTHER" id="PTHR37534:SF11">
    <property type="entry name" value="ZN(II)2CYS6 TRANSCRIPTION FACTOR (EUROFUNG)"/>
    <property type="match status" value="1"/>
</dbReference>
<dbReference type="Pfam" id="PF11951">
    <property type="entry name" value="Fungal_trans_2"/>
    <property type="match status" value="1"/>
</dbReference>
<gene>
    <name evidence="5" type="ORF">M409DRAFT_18462</name>
</gene>
<evidence type="ECO:0000313" key="6">
    <source>
        <dbReference type="Proteomes" id="UP000799537"/>
    </source>
</evidence>
<dbReference type="Gene3D" id="4.10.240.10">
    <property type="entry name" value="Zn(2)-C6 fungal-type DNA-binding domain"/>
    <property type="match status" value="1"/>
</dbReference>
<sequence length="628" mass="70190">MKRTLKSTKSRGGCQRCKASRVKCDETKPGCKVCFANGVDCPGYAKQLRWSNKHEMFGSHPNKQAKYSPTKEPVQKPPIATSSAAVAATNSSTPTSAVPSPSPSSVTPVTAAEGHPLAWPNFEELCGYEDFGFSAPLLEPSFHAEPDMNFGDLFAANLGHAFPSAPAGFGGNPRVENAEERDYQIVSPSKPSQKRPAKSSALLQTYYRMSMPSDVPGFSDQDLINHYFNSVCAIYSCYDCETNPFRSLVASLWQSDKTIYVAIQSMAMAHLANWYPWLQPLSLTKRSQAWMSLQNDLRLLRTGKRSTDSVMLSLLLLGPSASWHQATALGLQYLLIARNLLQSNLQLNKELDEFYINAMMYWEMCVSFVDPVPSLPLSGVKEPRFDLEASGDEIHPHSWTGVANEVCFLLAEIGRVLRRQRGSPTAFEQFYHIEREWFQSLERSLHAIRIPDVDAVADLGDSRTSKDDLIRCAEALKYVGLLEIYSMFPDILSERISNDLGCLSTIEQFEPLESADGWLIAVALHILNAVKPISISSAACRLFPPILLSASSQVRIDPDCSPECRERVVDARYTVEARMLLLSRKYPQRPFLQMMDVVKEVWERLDNETSQPHWMNVMHEGGLLTLIC</sequence>
<dbReference type="SMART" id="SM00066">
    <property type="entry name" value="GAL4"/>
    <property type="match status" value="1"/>
</dbReference>
<dbReference type="PROSITE" id="PS00463">
    <property type="entry name" value="ZN2_CY6_FUNGAL_1"/>
    <property type="match status" value="1"/>
</dbReference>
<dbReference type="AlphaFoldDB" id="A0A6A6CWE4"/>
<feature type="compositionally biased region" description="Low complexity" evidence="3">
    <location>
        <begin position="77"/>
        <end position="109"/>
    </location>
</feature>
<dbReference type="GO" id="GO:0045944">
    <property type="term" value="P:positive regulation of transcription by RNA polymerase II"/>
    <property type="evidence" value="ECO:0007669"/>
    <property type="project" value="TreeGrafter"/>
</dbReference>
<keyword evidence="2" id="KW-0539">Nucleus</keyword>
<name>A0A6A6CWE4_ZASCE</name>
<feature type="domain" description="Zn(2)-C6 fungal-type" evidence="4">
    <location>
        <begin position="13"/>
        <end position="41"/>
    </location>
</feature>
<proteinExistence type="predicted"/>
<reference evidence="5" key="1">
    <citation type="journal article" date="2020" name="Stud. Mycol.">
        <title>101 Dothideomycetes genomes: a test case for predicting lifestyles and emergence of pathogens.</title>
        <authorList>
            <person name="Haridas S."/>
            <person name="Albert R."/>
            <person name="Binder M."/>
            <person name="Bloem J."/>
            <person name="Labutti K."/>
            <person name="Salamov A."/>
            <person name="Andreopoulos B."/>
            <person name="Baker S."/>
            <person name="Barry K."/>
            <person name="Bills G."/>
            <person name="Bluhm B."/>
            <person name="Cannon C."/>
            <person name="Castanera R."/>
            <person name="Culley D."/>
            <person name="Daum C."/>
            <person name="Ezra D."/>
            <person name="Gonzalez J."/>
            <person name="Henrissat B."/>
            <person name="Kuo A."/>
            <person name="Liang C."/>
            <person name="Lipzen A."/>
            <person name="Lutzoni F."/>
            <person name="Magnuson J."/>
            <person name="Mondo S."/>
            <person name="Nolan M."/>
            <person name="Ohm R."/>
            <person name="Pangilinan J."/>
            <person name="Park H.-J."/>
            <person name="Ramirez L."/>
            <person name="Alfaro M."/>
            <person name="Sun H."/>
            <person name="Tritt A."/>
            <person name="Yoshinaga Y."/>
            <person name="Zwiers L.-H."/>
            <person name="Turgeon B."/>
            <person name="Goodwin S."/>
            <person name="Spatafora J."/>
            <person name="Crous P."/>
            <person name="Grigoriev I."/>
        </authorList>
    </citation>
    <scope>NUCLEOTIDE SEQUENCE</scope>
    <source>
        <strain evidence="5">ATCC 36951</strain>
    </source>
</reference>
<dbReference type="InterPro" id="IPR021858">
    <property type="entry name" value="Fun_TF"/>
</dbReference>
<dbReference type="GeneID" id="54557779"/>
<evidence type="ECO:0000256" key="3">
    <source>
        <dbReference type="SAM" id="MobiDB-lite"/>
    </source>
</evidence>
<feature type="region of interest" description="Disordered" evidence="3">
    <location>
        <begin position="56"/>
        <end position="109"/>
    </location>
</feature>
<dbReference type="InterPro" id="IPR001138">
    <property type="entry name" value="Zn2Cys6_DnaBD"/>
</dbReference>
<dbReference type="SUPFAM" id="SSF57701">
    <property type="entry name" value="Zn2/Cys6 DNA-binding domain"/>
    <property type="match status" value="1"/>
</dbReference>
<dbReference type="GO" id="GO:0000976">
    <property type="term" value="F:transcription cis-regulatory region binding"/>
    <property type="evidence" value="ECO:0007669"/>
    <property type="project" value="TreeGrafter"/>
</dbReference>
<dbReference type="Proteomes" id="UP000799537">
    <property type="component" value="Unassembled WGS sequence"/>
</dbReference>
<organism evidence="5 6">
    <name type="scientific">Zasmidium cellare ATCC 36951</name>
    <dbReference type="NCBI Taxonomy" id="1080233"/>
    <lineage>
        <taxon>Eukaryota</taxon>
        <taxon>Fungi</taxon>
        <taxon>Dikarya</taxon>
        <taxon>Ascomycota</taxon>
        <taxon>Pezizomycotina</taxon>
        <taxon>Dothideomycetes</taxon>
        <taxon>Dothideomycetidae</taxon>
        <taxon>Mycosphaerellales</taxon>
        <taxon>Mycosphaerellaceae</taxon>
        <taxon>Zasmidium</taxon>
    </lineage>
</organism>
<evidence type="ECO:0000256" key="1">
    <source>
        <dbReference type="ARBA" id="ARBA00004123"/>
    </source>
</evidence>
<dbReference type="PROSITE" id="PS50048">
    <property type="entry name" value="ZN2_CY6_FUNGAL_2"/>
    <property type="match status" value="1"/>
</dbReference>
<accession>A0A6A6CWE4</accession>
<dbReference type="InterPro" id="IPR036864">
    <property type="entry name" value="Zn2-C6_fun-type_DNA-bd_sf"/>
</dbReference>
<evidence type="ECO:0000256" key="2">
    <source>
        <dbReference type="ARBA" id="ARBA00023242"/>
    </source>
</evidence>
<dbReference type="RefSeq" id="XP_033672234.1">
    <property type="nucleotide sequence ID" value="XM_033804507.1"/>
</dbReference>